<proteinExistence type="predicted"/>
<feature type="region of interest" description="Disordered" evidence="1">
    <location>
        <begin position="104"/>
        <end position="128"/>
    </location>
</feature>
<name>A0A8A1MQF7_AJECA</name>
<evidence type="ECO:0000313" key="3">
    <source>
        <dbReference type="Proteomes" id="UP000663671"/>
    </source>
</evidence>
<dbReference type="AlphaFoldDB" id="A0A8A1MQF7"/>
<protein>
    <submittedName>
        <fullName evidence="2">Uncharacterized protein</fullName>
    </submittedName>
</protein>
<organism evidence="2 3">
    <name type="scientific">Ajellomyces capsulatus</name>
    <name type="common">Darling's disease fungus</name>
    <name type="synonym">Histoplasma capsulatum</name>
    <dbReference type="NCBI Taxonomy" id="5037"/>
    <lineage>
        <taxon>Eukaryota</taxon>
        <taxon>Fungi</taxon>
        <taxon>Dikarya</taxon>
        <taxon>Ascomycota</taxon>
        <taxon>Pezizomycotina</taxon>
        <taxon>Eurotiomycetes</taxon>
        <taxon>Eurotiomycetidae</taxon>
        <taxon>Onygenales</taxon>
        <taxon>Ajellomycetaceae</taxon>
        <taxon>Histoplasma</taxon>
    </lineage>
</organism>
<sequence>MDPVDSFGRLPSDSAQNEARQPSMEYMRIAGALKNVESSSQTVATTFSSFLWKDLFFYPLDFGWRNPEFGRPKRALSPIDRRGRRDGGATVVVVVTMTMMTDNGSDKAAAGAADTAGNRKQSGMGAENARIRFRTSRLMATE</sequence>
<feature type="region of interest" description="Disordered" evidence="1">
    <location>
        <begin position="1"/>
        <end position="22"/>
    </location>
</feature>
<feature type="compositionally biased region" description="Low complexity" evidence="1">
    <location>
        <begin position="104"/>
        <end position="116"/>
    </location>
</feature>
<evidence type="ECO:0000256" key="1">
    <source>
        <dbReference type="SAM" id="MobiDB-lite"/>
    </source>
</evidence>
<reference evidence="2" key="1">
    <citation type="submission" date="2021-01" db="EMBL/GenBank/DDBJ databases">
        <title>Chromosome-level genome assembly of a human fungal pathogen reveals clustering of transcriptionally co-regulated genes.</title>
        <authorList>
            <person name="Voorhies M."/>
            <person name="Cohen S."/>
            <person name="Shea T.P."/>
            <person name="Petrus S."/>
            <person name="Munoz J.F."/>
            <person name="Poplawski S."/>
            <person name="Goldman W.E."/>
            <person name="Michael T."/>
            <person name="Cuomo C.A."/>
            <person name="Sil A."/>
            <person name="Beyhan S."/>
        </authorList>
    </citation>
    <scope>NUCLEOTIDE SEQUENCE</scope>
    <source>
        <strain evidence="2">WU24</strain>
    </source>
</reference>
<dbReference type="EMBL" id="CP069115">
    <property type="protein sequence ID" value="QSS66297.1"/>
    <property type="molecule type" value="Genomic_DNA"/>
</dbReference>
<dbReference type="OrthoDB" id="10551683at2759"/>
<accession>A0A8A1MQF7</accession>
<dbReference type="VEuPathDB" id="FungiDB:I7I51_07154"/>
<dbReference type="Proteomes" id="UP000663671">
    <property type="component" value="Chromosome 3"/>
</dbReference>
<evidence type="ECO:0000313" key="2">
    <source>
        <dbReference type="EMBL" id="QSS66297.1"/>
    </source>
</evidence>
<gene>
    <name evidence="2" type="ORF">I7I51_07154</name>
</gene>